<dbReference type="SUPFAM" id="SSF56935">
    <property type="entry name" value="Porins"/>
    <property type="match status" value="1"/>
</dbReference>
<feature type="signal peptide" evidence="15">
    <location>
        <begin position="1"/>
        <end position="22"/>
    </location>
</feature>
<comment type="similarity">
    <text evidence="12 14">Belongs to the TonB-dependent receptor family.</text>
</comment>
<dbReference type="RefSeq" id="WP_066959558.1">
    <property type="nucleotide sequence ID" value="NZ_CP023449.1"/>
</dbReference>
<dbReference type="InterPro" id="IPR012910">
    <property type="entry name" value="Plug_dom"/>
</dbReference>
<keyword evidence="10 12" id="KW-0472">Membrane</keyword>
<evidence type="ECO:0000256" key="15">
    <source>
        <dbReference type="SAM" id="SignalP"/>
    </source>
</evidence>
<evidence type="ECO:0000256" key="11">
    <source>
        <dbReference type="ARBA" id="ARBA00023237"/>
    </source>
</evidence>
<evidence type="ECO:0000313" key="18">
    <source>
        <dbReference type="EMBL" id="PCE42789.1"/>
    </source>
</evidence>
<dbReference type="PROSITE" id="PS01156">
    <property type="entry name" value="TONB_DEPENDENT_REC_2"/>
    <property type="match status" value="1"/>
</dbReference>
<dbReference type="OrthoDB" id="7051185at2"/>
<keyword evidence="4" id="KW-0410">Iron transport</keyword>
<keyword evidence="3 12" id="KW-1134">Transmembrane beta strand</keyword>
<dbReference type="GO" id="GO:0009279">
    <property type="term" value="C:cell outer membrane"/>
    <property type="evidence" value="ECO:0007669"/>
    <property type="project" value="UniProtKB-SubCell"/>
</dbReference>
<dbReference type="CDD" id="cd01347">
    <property type="entry name" value="ligand_gated_channel"/>
    <property type="match status" value="1"/>
</dbReference>
<dbReference type="InterPro" id="IPR036942">
    <property type="entry name" value="Beta-barrel_TonB_sf"/>
</dbReference>
<dbReference type="Gene3D" id="2.40.170.20">
    <property type="entry name" value="TonB-dependent receptor, beta-barrel domain"/>
    <property type="match status" value="1"/>
</dbReference>
<feature type="domain" description="TonB-dependent receptor plug" evidence="17">
    <location>
        <begin position="54"/>
        <end position="159"/>
    </location>
</feature>
<dbReference type="GO" id="GO:0006826">
    <property type="term" value="P:iron ion transport"/>
    <property type="evidence" value="ECO:0007669"/>
    <property type="project" value="UniProtKB-KW"/>
</dbReference>
<dbReference type="PANTHER" id="PTHR32552">
    <property type="entry name" value="FERRICHROME IRON RECEPTOR-RELATED"/>
    <property type="match status" value="1"/>
</dbReference>
<comment type="subcellular location">
    <subcellularLocation>
        <location evidence="1 12">Cell outer membrane</location>
        <topology evidence="1 12">Multi-pass membrane protein</topology>
    </subcellularLocation>
</comment>
<reference evidence="18 19" key="1">
    <citation type="submission" date="2017-09" db="EMBL/GenBank/DDBJ databases">
        <title>The Catabolism of 3,6-Dichlorosalicylic acid is Initiated by the Cytochrome P450 Monooxygenase DsmABC in Rhizorhabdus dicambivorans Ndbn-20.</title>
        <authorList>
            <person name="Na L."/>
        </authorList>
    </citation>
    <scope>NUCLEOTIDE SEQUENCE [LARGE SCALE GENOMIC DNA]</scope>
    <source>
        <strain evidence="18 19">Ndbn-20m</strain>
    </source>
</reference>
<evidence type="ECO:0000256" key="5">
    <source>
        <dbReference type="ARBA" id="ARBA00022692"/>
    </source>
</evidence>
<keyword evidence="8" id="KW-0406">Ion transport</keyword>
<dbReference type="PROSITE" id="PS52016">
    <property type="entry name" value="TONB_DEPENDENT_REC_3"/>
    <property type="match status" value="1"/>
</dbReference>
<evidence type="ECO:0000256" key="12">
    <source>
        <dbReference type="PROSITE-ProRule" id="PRU01360"/>
    </source>
</evidence>
<dbReference type="Pfam" id="PF07715">
    <property type="entry name" value="Plug"/>
    <property type="match status" value="1"/>
</dbReference>
<feature type="domain" description="TonB-dependent receptor-like beta-barrel" evidence="16">
    <location>
        <begin position="279"/>
        <end position="734"/>
    </location>
</feature>
<keyword evidence="2 12" id="KW-0813">Transport</keyword>
<feature type="short sequence motif" description="TonB C-terminal box" evidence="13">
    <location>
        <begin position="751"/>
        <end position="768"/>
    </location>
</feature>
<dbReference type="PANTHER" id="PTHR32552:SF81">
    <property type="entry name" value="TONB-DEPENDENT OUTER MEMBRANE RECEPTOR"/>
    <property type="match status" value="1"/>
</dbReference>
<protein>
    <submittedName>
        <fullName evidence="18">TonB-dependent receptor</fullName>
    </submittedName>
</protein>
<evidence type="ECO:0000256" key="2">
    <source>
        <dbReference type="ARBA" id="ARBA00022448"/>
    </source>
</evidence>
<dbReference type="InterPro" id="IPR000531">
    <property type="entry name" value="Beta-barrel_TonB"/>
</dbReference>
<evidence type="ECO:0000256" key="9">
    <source>
        <dbReference type="ARBA" id="ARBA00023077"/>
    </source>
</evidence>
<evidence type="ECO:0000256" key="10">
    <source>
        <dbReference type="ARBA" id="ARBA00023136"/>
    </source>
</evidence>
<dbReference type="InterPro" id="IPR010917">
    <property type="entry name" value="TonB_rcpt_CS"/>
</dbReference>
<evidence type="ECO:0000256" key="8">
    <source>
        <dbReference type="ARBA" id="ARBA00023065"/>
    </source>
</evidence>
<organism evidence="18 19">
    <name type="scientific">Rhizorhabdus dicambivorans</name>
    <dbReference type="NCBI Taxonomy" id="1850238"/>
    <lineage>
        <taxon>Bacteria</taxon>
        <taxon>Pseudomonadati</taxon>
        <taxon>Pseudomonadota</taxon>
        <taxon>Alphaproteobacteria</taxon>
        <taxon>Sphingomonadales</taxon>
        <taxon>Sphingomonadaceae</taxon>
        <taxon>Rhizorhabdus</taxon>
    </lineage>
</organism>
<evidence type="ECO:0000256" key="13">
    <source>
        <dbReference type="PROSITE-ProRule" id="PRU10144"/>
    </source>
</evidence>
<keyword evidence="18" id="KW-0675">Receptor</keyword>
<evidence type="ECO:0000313" key="19">
    <source>
        <dbReference type="Proteomes" id="UP000218934"/>
    </source>
</evidence>
<evidence type="ECO:0000256" key="4">
    <source>
        <dbReference type="ARBA" id="ARBA00022496"/>
    </source>
</evidence>
<evidence type="ECO:0000259" key="16">
    <source>
        <dbReference type="Pfam" id="PF00593"/>
    </source>
</evidence>
<evidence type="ECO:0000259" key="17">
    <source>
        <dbReference type="Pfam" id="PF07715"/>
    </source>
</evidence>
<dbReference type="Pfam" id="PF00593">
    <property type="entry name" value="TonB_dep_Rec_b-barrel"/>
    <property type="match status" value="1"/>
</dbReference>
<comment type="caution">
    <text evidence="18">The sequence shown here is derived from an EMBL/GenBank/DDBJ whole genome shotgun (WGS) entry which is preliminary data.</text>
</comment>
<evidence type="ECO:0000256" key="3">
    <source>
        <dbReference type="ARBA" id="ARBA00022452"/>
    </source>
</evidence>
<feature type="chain" id="PRO_5012743004" evidence="15">
    <location>
        <begin position="23"/>
        <end position="768"/>
    </location>
</feature>
<dbReference type="InterPro" id="IPR039426">
    <property type="entry name" value="TonB-dep_rcpt-like"/>
</dbReference>
<keyword evidence="5 12" id="KW-0812">Transmembrane</keyword>
<evidence type="ECO:0000256" key="6">
    <source>
        <dbReference type="ARBA" id="ARBA00022729"/>
    </source>
</evidence>
<accession>A0A2A4FZ63</accession>
<keyword evidence="6 15" id="KW-0732">Signal</keyword>
<keyword evidence="7" id="KW-0408">Iron</keyword>
<dbReference type="EMBL" id="NWUF01000006">
    <property type="protein sequence ID" value="PCE42789.1"/>
    <property type="molecule type" value="Genomic_DNA"/>
</dbReference>
<dbReference type="KEGG" id="rdi:CMV14_03965"/>
<gene>
    <name evidence="18" type="ORF">COO09_08100</name>
</gene>
<evidence type="ECO:0000256" key="7">
    <source>
        <dbReference type="ARBA" id="ARBA00023004"/>
    </source>
</evidence>
<keyword evidence="9 14" id="KW-0798">TonB box</keyword>
<proteinExistence type="inferred from homology"/>
<keyword evidence="19" id="KW-1185">Reference proteome</keyword>
<dbReference type="Proteomes" id="UP000218934">
    <property type="component" value="Unassembled WGS sequence"/>
</dbReference>
<keyword evidence="11 12" id="KW-0998">Cell outer membrane</keyword>
<evidence type="ECO:0000256" key="14">
    <source>
        <dbReference type="RuleBase" id="RU003357"/>
    </source>
</evidence>
<name>A0A2A4FZ63_9SPHN</name>
<evidence type="ECO:0000256" key="1">
    <source>
        <dbReference type="ARBA" id="ARBA00004571"/>
    </source>
</evidence>
<dbReference type="AlphaFoldDB" id="A0A2A4FZ63"/>
<sequence>MARKFAVLVSGLWVASAHMAIAQTTAVPAAAAEDASVQGIEDIVVTAQRREQRLQDIPLTVNAISAQGLERQGVTNTADLNAVVPGLNIAKSSTVVQPFLRGVGTASLVPGNDPSVPLYIDGVYHSAPAGLFFSFNNIERVEVLKGPQGTLFGRNATGGLIQIVTKDPTEELKGKFSLSYGNYRAVNATGYISGGTDTIAANLSVVYNKQSKGWGRNLFQAGEGGPIVVGTQTFADRPVKRAAGYTDEFGIHSKIVMTPDDRTTVKLSGMYVDVDTNQNHYRHPLPGRLLPGPPGNNPYQYTGGFYDYNSDVEWYNRNHQYMFSAEAAHEADFATLKSISSFLKAKAEISVPSDASPLISRATSFAHLVWKTYTQELQLLSNGQSGPDWLEWIGGLYYLHGRAGYDPQEVTLGYRHDGTFSRYSFQTSDSLAAYGQATFDVTDSTRLTLGARYSKDRLSATQYQVGTSSVLTGANANGQVTILVPKERVSFEKVTWRIALDQRVTPDVLLYASASRGYKTGALNHGALCATTPPIGVACSNIVAPTRPEVLDAYEVGFKSDLFDRRLRFNVSAYYYDYADLQVQAVVGVPPVSVLNNAAQARIYGVDLESALQVTPNLRISANASFLNSKYKDYPAAVGFVPLTVAPYANRQIFFDASGNTLPRAPKFSSTVAVDWTIPTSAGDFTLTGSWYHNDGFYWDPQQRLRESAYDIVNGQLAYQATDRLKLRVWGRNLLDKKYYSYQTATSAGDQGAPAAPRTYGIAVDFEF</sequence>